<dbReference type="CDD" id="cd10030">
    <property type="entry name" value="UDG-F4_TTUDGA_SPO1dp_like"/>
    <property type="match status" value="1"/>
</dbReference>
<evidence type="ECO:0000256" key="10">
    <source>
        <dbReference type="ARBA" id="ARBA00023014"/>
    </source>
</evidence>
<dbReference type="OrthoDB" id="5290748at2"/>
<keyword evidence="5" id="KW-0004">4Fe-4S</keyword>
<dbReference type="InterPro" id="IPR051536">
    <property type="entry name" value="UDG_Type-4/5"/>
</dbReference>
<evidence type="ECO:0000256" key="6">
    <source>
        <dbReference type="ARBA" id="ARBA00022723"/>
    </source>
</evidence>
<keyword evidence="11" id="KW-0234">DNA repair</keyword>
<dbReference type="KEGG" id="meg:DKB62_04005"/>
<name>A0A346AY56_9FIRM</name>
<comment type="catalytic activity">
    <reaction evidence="1">
        <text>Hydrolyzes single-stranded DNA or mismatched double-stranded DNA and polynucleotides, releasing free uracil.</text>
        <dbReference type="EC" id="3.2.2.27"/>
    </reaction>
</comment>
<dbReference type="Proteomes" id="UP000254337">
    <property type="component" value="Chromosome"/>
</dbReference>
<dbReference type="Pfam" id="PF03167">
    <property type="entry name" value="UDG"/>
    <property type="match status" value="1"/>
</dbReference>
<dbReference type="EC" id="3.2.2.27" evidence="3"/>
<keyword evidence="7" id="KW-0227">DNA damage</keyword>
<evidence type="ECO:0000313" key="14">
    <source>
        <dbReference type="Proteomes" id="UP000254337"/>
    </source>
</evidence>
<dbReference type="Gene3D" id="3.40.470.10">
    <property type="entry name" value="Uracil-DNA glycosylase-like domain"/>
    <property type="match status" value="1"/>
</dbReference>
<keyword evidence="10" id="KW-0411">Iron-sulfur</keyword>
<dbReference type="GO" id="GO:0004844">
    <property type="term" value="F:uracil DNA N-glycosylase activity"/>
    <property type="evidence" value="ECO:0007669"/>
    <property type="project" value="UniProtKB-EC"/>
</dbReference>
<dbReference type="AlphaFoldDB" id="A0A346AY56"/>
<evidence type="ECO:0000256" key="7">
    <source>
        <dbReference type="ARBA" id="ARBA00022763"/>
    </source>
</evidence>
<keyword evidence="6" id="KW-0479">Metal-binding</keyword>
<comment type="similarity">
    <text evidence="2">Belongs to the uracil-DNA glycosylase (UDG) superfamily. Type 4 (UDGa) family.</text>
</comment>
<dbReference type="SMART" id="SM00987">
    <property type="entry name" value="UreE_C"/>
    <property type="match status" value="1"/>
</dbReference>
<evidence type="ECO:0000256" key="11">
    <source>
        <dbReference type="ARBA" id="ARBA00023204"/>
    </source>
</evidence>
<keyword evidence="14" id="KW-1185">Reference proteome</keyword>
<keyword evidence="9" id="KW-0408">Iron</keyword>
<dbReference type="InterPro" id="IPR005122">
    <property type="entry name" value="Uracil-DNA_glycosylase-like"/>
</dbReference>
<evidence type="ECO:0000256" key="9">
    <source>
        <dbReference type="ARBA" id="ARBA00023004"/>
    </source>
</evidence>
<proteinExistence type="inferred from homology"/>
<evidence type="ECO:0000256" key="5">
    <source>
        <dbReference type="ARBA" id="ARBA00022485"/>
    </source>
</evidence>
<dbReference type="InterPro" id="IPR005273">
    <property type="entry name" value="Ura-DNA_glyco_family4"/>
</dbReference>
<dbReference type="GO" id="GO:0051539">
    <property type="term" value="F:4 iron, 4 sulfur cluster binding"/>
    <property type="evidence" value="ECO:0007669"/>
    <property type="project" value="UniProtKB-KW"/>
</dbReference>
<keyword evidence="8" id="KW-0378">Hydrolase</keyword>
<dbReference type="PANTHER" id="PTHR33693:SF1">
    <property type="entry name" value="TYPE-4 URACIL-DNA GLYCOSYLASE"/>
    <property type="match status" value="1"/>
</dbReference>
<dbReference type="GO" id="GO:0006281">
    <property type="term" value="P:DNA repair"/>
    <property type="evidence" value="ECO:0007669"/>
    <property type="project" value="UniProtKB-KW"/>
</dbReference>
<evidence type="ECO:0000256" key="1">
    <source>
        <dbReference type="ARBA" id="ARBA00001400"/>
    </source>
</evidence>
<evidence type="ECO:0000256" key="4">
    <source>
        <dbReference type="ARBA" id="ARBA00019403"/>
    </source>
</evidence>
<evidence type="ECO:0000259" key="12">
    <source>
        <dbReference type="SMART" id="SM00986"/>
    </source>
</evidence>
<dbReference type="RefSeq" id="WP_087478701.1">
    <property type="nucleotide sequence ID" value="NZ_CP029462.1"/>
</dbReference>
<accession>A0A346AY56</accession>
<organism evidence="13 14">
    <name type="scientific">Megasphaera stantonii</name>
    <dbReference type="NCBI Taxonomy" id="2144175"/>
    <lineage>
        <taxon>Bacteria</taxon>
        <taxon>Bacillati</taxon>
        <taxon>Bacillota</taxon>
        <taxon>Negativicutes</taxon>
        <taxon>Veillonellales</taxon>
        <taxon>Veillonellaceae</taxon>
        <taxon>Megasphaera</taxon>
    </lineage>
</organism>
<evidence type="ECO:0000256" key="8">
    <source>
        <dbReference type="ARBA" id="ARBA00022801"/>
    </source>
</evidence>
<dbReference type="NCBIfam" id="TIGR00758">
    <property type="entry name" value="UDG_fam4"/>
    <property type="match status" value="1"/>
</dbReference>
<dbReference type="InterPro" id="IPR036895">
    <property type="entry name" value="Uracil-DNA_glycosylase-like_sf"/>
</dbReference>
<reference evidence="13 14" key="1">
    <citation type="submission" date="2018-05" db="EMBL/GenBank/DDBJ databases">
        <title>Complete genome sequence of Megasphaera sp. AJH120T, isolated from the ceca of a chicken.</title>
        <authorList>
            <person name="Maki J."/>
            <person name="Looft T."/>
        </authorList>
    </citation>
    <scope>NUCLEOTIDE SEQUENCE [LARGE SCALE GENOMIC DNA]</scope>
    <source>
        <strain evidence="13 14">AJH120</strain>
    </source>
</reference>
<protein>
    <recommendedName>
        <fullName evidence="4">Type-4 uracil-DNA glycosylase</fullName>
        <ecNumber evidence="3">3.2.2.27</ecNumber>
    </recommendedName>
</protein>
<dbReference type="GO" id="GO:0046872">
    <property type="term" value="F:metal ion binding"/>
    <property type="evidence" value="ECO:0007669"/>
    <property type="project" value="UniProtKB-KW"/>
</dbReference>
<evidence type="ECO:0000256" key="2">
    <source>
        <dbReference type="ARBA" id="ARBA00006521"/>
    </source>
</evidence>
<dbReference type="SUPFAM" id="SSF52141">
    <property type="entry name" value="Uracil-DNA glycosylase-like"/>
    <property type="match status" value="1"/>
</dbReference>
<evidence type="ECO:0000256" key="3">
    <source>
        <dbReference type="ARBA" id="ARBA00012030"/>
    </source>
</evidence>
<dbReference type="SMART" id="SM00986">
    <property type="entry name" value="UDG"/>
    <property type="match status" value="1"/>
</dbReference>
<dbReference type="EMBL" id="CP029462">
    <property type="protein sequence ID" value="AXL20799.1"/>
    <property type="molecule type" value="Genomic_DNA"/>
</dbReference>
<dbReference type="PANTHER" id="PTHR33693">
    <property type="entry name" value="TYPE-5 URACIL-DNA GLYCOSYLASE"/>
    <property type="match status" value="1"/>
</dbReference>
<evidence type="ECO:0000313" key="13">
    <source>
        <dbReference type="EMBL" id="AXL20799.1"/>
    </source>
</evidence>
<sequence length="219" mass="25180">MTDKEMEPWLHELMQCSQCELRHEGNRGPTRYSGDPASPLMFVGEGPGGVEDEYGVPLVGPSGQLLDKALWSVGLTRDHVYVTNIVKCRPKNNRTPTLEEGKRCANIHLLREIEMVQPKVIVCLGKVAFQYFYGKTASIMRNRGIWFNYHGIPVMPTYHPAFLLRQTGKDLVESKWQVYYDFKAAVDKAKEAMPDYVYQSPEKPNLMEQFEDLHKSRHF</sequence>
<feature type="domain" description="Uracil-DNA glycosylase-like" evidence="12">
    <location>
        <begin position="31"/>
        <end position="183"/>
    </location>
</feature>
<gene>
    <name evidence="13" type="ORF">DKB62_04005</name>
</gene>